<feature type="transmembrane region" description="Helical" evidence="9">
    <location>
        <begin position="366"/>
        <end position="387"/>
    </location>
</feature>
<dbReference type="GO" id="GO:0015562">
    <property type="term" value="F:efflux transmembrane transporter activity"/>
    <property type="evidence" value="ECO:0007669"/>
    <property type="project" value="InterPro"/>
</dbReference>
<dbReference type="SUPFAM" id="SSF82714">
    <property type="entry name" value="Multidrug efflux transporter AcrB TolC docking domain, DN and DC subdomains"/>
    <property type="match status" value="2"/>
</dbReference>
<feature type="domain" description="SSD" evidence="11">
    <location>
        <begin position="379"/>
        <end position="495"/>
    </location>
</feature>
<dbReference type="NCBIfam" id="NF000282">
    <property type="entry name" value="RND_permease_1"/>
    <property type="match status" value="1"/>
</dbReference>
<name>A0A853JA56_9GAMM</name>
<keyword evidence="8 9" id="KW-0472">Membrane</keyword>
<feature type="transmembrane region" description="Helical" evidence="9">
    <location>
        <begin position="1002"/>
        <end position="1028"/>
    </location>
</feature>
<keyword evidence="13" id="KW-1185">Reference proteome</keyword>
<evidence type="ECO:0000256" key="3">
    <source>
        <dbReference type="ARBA" id="ARBA00022448"/>
    </source>
</evidence>
<dbReference type="InterPro" id="IPR001036">
    <property type="entry name" value="Acrflvin-R"/>
</dbReference>
<dbReference type="InterPro" id="IPR027463">
    <property type="entry name" value="AcrB_DN_DC_subdom"/>
</dbReference>
<dbReference type="GO" id="GO:0005886">
    <property type="term" value="C:plasma membrane"/>
    <property type="evidence" value="ECO:0007669"/>
    <property type="project" value="UniProtKB-SubCell"/>
</dbReference>
<evidence type="ECO:0000313" key="12">
    <source>
        <dbReference type="EMBL" id="NZA25548.1"/>
    </source>
</evidence>
<feature type="transmembrane region" description="Helical" evidence="9">
    <location>
        <begin position="899"/>
        <end position="919"/>
    </location>
</feature>
<dbReference type="PANTHER" id="PTHR32063:SF13">
    <property type="entry name" value="MULTIDRUG EFFLUX PUMP SUBUNIT ACRB-RELATED"/>
    <property type="match status" value="1"/>
</dbReference>
<keyword evidence="6 9" id="KW-0812">Transmembrane</keyword>
<keyword evidence="7 9" id="KW-1133">Transmembrane helix</keyword>
<evidence type="ECO:0000256" key="5">
    <source>
        <dbReference type="ARBA" id="ARBA00022519"/>
    </source>
</evidence>
<dbReference type="NCBIfam" id="TIGR00915">
    <property type="entry name" value="2A0602"/>
    <property type="match status" value="1"/>
</dbReference>
<dbReference type="GO" id="GO:0042910">
    <property type="term" value="F:xenobiotic transmembrane transporter activity"/>
    <property type="evidence" value="ECO:0007669"/>
    <property type="project" value="TreeGrafter"/>
</dbReference>
<feature type="transmembrane region" description="Helical" evidence="9">
    <location>
        <begin position="971"/>
        <end position="990"/>
    </location>
</feature>
<keyword evidence="4" id="KW-1003">Cell membrane</keyword>
<dbReference type="Gene3D" id="3.30.70.1430">
    <property type="entry name" value="Multidrug efflux transporter AcrB pore domain"/>
    <property type="match status" value="2"/>
</dbReference>
<accession>A0A853JA56</accession>
<evidence type="ECO:0000256" key="10">
    <source>
        <dbReference type="SAM" id="MobiDB-lite"/>
    </source>
</evidence>
<evidence type="ECO:0000256" key="9">
    <source>
        <dbReference type="RuleBase" id="RU364070"/>
    </source>
</evidence>
<dbReference type="SUPFAM" id="SSF82693">
    <property type="entry name" value="Multidrug efflux transporter AcrB pore domain, PN1, PN2, PC1 and PC2 subdomains"/>
    <property type="match status" value="4"/>
</dbReference>
<dbReference type="AlphaFoldDB" id="A0A853JA56"/>
<comment type="subcellular location">
    <subcellularLocation>
        <location evidence="1 9">Cell inner membrane</location>
        <topology evidence="1 9">Multi-pass membrane protein</topology>
    </subcellularLocation>
</comment>
<feature type="transmembrane region" description="Helical" evidence="9">
    <location>
        <begin position="873"/>
        <end position="892"/>
    </location>
</feature>
<keyword evidence="5 9" id="KW-0997">Cell inner membrane</keyword>
<evidence type="ECO:0000313" key="13">
    <source>
        <dbReference type="Proteomes" id="UP000578091"/>
    </source>
</evidence>
<dbReference type="Proteomes" id="UP000578091">
    <property type="component" value="Unassembled WGS sequence"/>
</dbReference>
<evidence type="ECO:0000259" key="11">
    <source>
        <dbReference type="PROSITE" id="PS50156"/>
    </source>
</evidence>
<dbReference type="Gene3D" id="3.30.70.1320">
    <property type="entry name" value="Multidrug efflux transporter AcrB pore domain like"/>
    <property type="match status" value="1"/>
</dbReference>
<dbReference type="Gene3D" id="1.20.1640.10">
    <property type="entry name" value="Multidrug efflux transporter AcrB transmembrane domain"/>
    <property type="match status" value="2"/>
</dbReference>
<evidence type="ECO:0000256" key="4">
    <source>
        <dbReference type="ARBA" id="ARBA00022475"/>
    </source>
</evidence>
<evidence type="ECO:0000256" key="2">
    <source>
        <dbReference type="ARBA" id="ARBA00010942"/>
    </source>
</evidence>
<organism evidence="12 13">
    <name type="scientific">Luteimonas salinisoli</name>
    <dbReference type="NCBI Taxonomy" id="2752307"/>
    <lineage>
        <taxon>Bacteria</taxon>
        <taxon>Pseudomonadati</taxon>
        <taxon>Pseudomonadota</taxon>
        <taxon>Gammaproteobacteria</taxon>
        <taxon>Lysobacterales</taxon>
        <taxon>Lysobacteraceae</taxon>
        <taxon>Luteimonas</taxon>
    </lineage>
</organism>
<dbReference type="InterPro" id="IPR004764">
    <property type="entry name" value="MdtF-like"/>
</dbReference>
<dbReference type="FunFam" id="1.20.1640.10:FF:000001">
    <property type="entry name" value="Efflux pump membrane transporter"/>
    <property type="match status" value="1"/>
</dbReference>
<dbReference type="FunFam" id="3.30.70.1430:FF:000001">
    <property type="entry name" value="Efflux pump membrane transporter"/>
    <property type="match status" value="1"/>
</dbReference>
<evidence type="ECO:0000256" key="8">
    <source>
        <dbReference type="ARBA" id="ARBA00023136"/>
    </source>
</evidence>
<feature type="transmembrane region" description="Helical" evidence="9">
    <location>
        <begin position="925"/>
        <end position="950"/>
    </location>
</feature>
<dbReference type="GO" id="GO:0009636">
    <property type="term" value="P:response to toxic substance"/>
    <property type="evidence" value="ECO:0007669"/>
    <property type="project" value="UniProtKB-ARBA"/>
</dbReference>
<feature type="transmembrane region" description="Helical" evidence="9">
    <location>
        <begin position="434"/>
        <end position="458"/>
    </location>
</feature>
<dbReference type="EMBL" id="JACCKA010000029">
    <property type="protein sequence ID" value="NZA25548.1"/>
    <property type="molecule type" value="Genomic_DNA"/>
</dbReference>
<dbReference type="PROSITE" id="PS50156">
    <property type="entry name" value="SSD"/>
    <property type="match status" value="1"/>
</dbReference>
<dbReference type="InterPro" id="IPR000731">
    <property type="entry name" value="SSD"/>
</dbReference>
<dbReference type="RefSeq" id="WP_180677351.1">
    <property type="nucleotide sequence ID" value="NZ_JACCKA010000029.1"/>
</dbReference>
<evidence type="ECO:0000256" key="1">
    <source>
        <dbReference type="ARBA" id="ARBA00004429"/>
    </source>
</evidence>
<reference evidence="12 13" key="1">
    <citation type="submission" date="2020-07" db="EMBL/GenBank/DDBJ databases">
        <title>Luteimonas sp. SJ-92.</title>
        <authorList>
            <person name="Huang X.-X."/>
            <person name="Xu L."/>
            <person name="Sun J.-Q."/>
        </authorList>
    </citation>
    <scope>NUCLEOTIDE SEQUENCE [LARGE SCALE GENOMIC DNA]</scope>
    <source>
        <strain evidence="12 13">SJ-92</strain>
    </source>
</reference>
<gene>
    <name evidence="12" type="ORF">H0E84_04070</name>
</gene>
<dbReference type="Pfam" id="PF00873">
    <property type="entry name" value="ACR_tran"/>
    <property type="match status" value="1"/>
</dbReference>
<comment type="caution">
    <text evidence="9">Lacks conserved residue(s) required for the propagation of feature annotation.</text>
</comment>
<evidence type="ECO:0000256" key="6">
    <source>
        <dbReference type="ARBA" id="ARBA00022692"/>
    </source>
</evidence>
<feature type="transmembrane region" description="Helical" evidence="9">
    <location>
        <begin position="340"/>
        <end position="359"/>
    </location>
</feature>
<feature type="region of interest" description="Disordered" evidence="10">
    <location>
        <begin position="1039"/>
        <end position="1061"/>
    </location>
</feature>
<keyword evidence="3 9" id="KW-0813">Transport</keyword>
<comment type="caution">
    <text evidence="12">The sequence shown here is derived from an EMBL/GenBank/DDBJ whole genome shotgun (WGS) entry which is preliminary data.</text>
</comment>
<feature type="transmembrane region" description="Helical" evidence="9">
    <location>
        <begin position="470"/>
        <end position="497"/>
    </location>
</feature>
<protein>
    <recommendedName>
        <fullName evidence="9">Efflux pump membrane transporter</fullName>
    </recommendedName>
</protein>
<sequence length="1061" mass="112937">MPRFFIDHPVFAWVVSILITLSGVIAVLNMGVESYPNVAPPQVTVSATYPGADAQTTESAVTQVIEQQLTGIDNLLYFSSSSSASGGASVTLTFETGTDPDIAQVQVQNKVSLATPRLPTEVTQQGVMVAKANAGFLMVVALRSENPDVDRNALNDLIGSRVLEQIARLPGVGSTQQFGSEYAMNIWLDPDRLQGYGLSASEVLAAVRGQNVQFAAGAIGSDPAPEGQGFTATVTAEGRFSTPEQFANIVLRADADGSTVRLGDVARVETGASGFGFDTRFNGRPTGAFAIQLLPGANALTVAEAVRARMDELQPGFPEGVNWFSPYDSTTFVRISIQEVLKTLAEAVVLVFLVMLLFLQNFRATLIPTLVIPVALLGTFLGLSMIGFTVNQLTLFAMVLAIGIVVDDAIVVIENVERIMAEEKLPPREATIKAMGQITGAVVAITVVLAAVFIPSALQGGASGEIYKQFAITIAVAMGFSAFLALGFTPALCATFLRQHPAHGEKKENFVVRTFNRYYERVNRTYVGHIASAVRHAPRWMAVFAALAVVCGVLYARLPGSFVPEEDQGYALAIVQLPPGSTLQRTQAVFEQVRGTLEGVEGYEGMMQVAGFSFVGRGENVGMAFIRLKDWSERDVSAGEFIQNANGALSAVRDASIFVVNLPTVRGLSQFGGFDMYLQDRAGAGREALAEARSTMLASAAQNDALTGVRANTLEDAPQLRLHVDRVQAQAMGLSVNDVYSAIRLMLAPVYVNDYVAGGRVKRVNMRADAPFRTDPGSLSRFRTPAAAEAADGTRAMIPLSNVVTPEWTTGAPALTRYNGYSAVNIVGSQAPGRSSGEAMQAMERIVEQDLPAGFGYDWTGMSYQEIIAGNTAALLLVLSVLVVFLCLAALYESWSIPVSVLLVVPLGILGAVLFTMLRGLSNDIFFKIGIVTVIGLAAKNAILIVEFAVQQRAEGRTLRDAVVEAARLRFRPILMTSFAFIMGVTPMALSSGAGANARHALGTGVIGGMLAATFLGLLLIPVFFVAVRRVLGDRLDEPAPEFAEGSTAAAGPPLEPPPRD</sequence>
<proteinExistence type="inferred from homology"/>
<dbReference type="Gene3D" id="3.30.2090.10">
    <property type="entry name" value="Multidrug efflux transporter AcrB TolC docking domain, DN and DC subdomains"/>
    <property type="match status" value="2"/>
</dbReference>
<evidence type="ECO:0000256" key="7">
    <source>
        <dbReference type="ARBA" id="ARBA00022989"/>
    </source>
</evidence>
<dbReference type="SUPFAM" id="SSF82866">
    <property type="entry name" value="Multidrug efflux transporter AcrB transmembrane domain"/>
    <property type="match status" value="2"/>
</dbReference>
<dbReference type="PANTHER" id="PTHR32063">
    <property type="match status" value="1"/>
</dbReference>
<comment type="similarity">
    <text evidence="2 9">Belongs to the resistance-nodulation-cell division (RND) (TC 2.A.6) family.</text>
</comment>
<dbReference type="Gene3D" id="3.30.70.1440">
    <property type="entry name" value="Multidrug efflux transporter AcrB pore domain"/>
    <property type="match status" value="1"/>
</dbReference>
<feature type="transmembrane region" description="Helical" evidence="9">
    <location>
        <begin position="540"/>
        <end position="558"/>
    </location>
</feature>
<dbReference type="PRINTS" id="PR00702">
    <property type="entry name" value="ACRIFLAVINRP"/>
</dbReference>